<dbReference type="EMBL" id="FO818637">
    <property type="protein sequence ID" value="CDM91174.1"/>
    <property type="molecule type" value="Genomic_DNA"/>
</dbReference>
<dbReference type="Proteomes" id="UP000032930">
    <property type="component" value="Chromosome"/>
</dbReference>
<evidence type="ECO:0000313" key="2">
    <source>
        <dbReference type="EMBL" id="CDM91174.1"/>
    </source>
</evidence>
<sequence>MTAGQAHESRSAIPNDFTSEQWAFFEEIINDVNEPWLKVRLADLLWLHKKTEKSSTHKHRYRTPN</sequence>
<feature type="domain" description="DUF7380" evidence="1">
    <location>
        <begin position="6"/>
        <end position="52"/>
    </location>
</feature>
<protein>
    <recommendedName>
        <fullName evidence="1">DUF7380 domain-containing protein</fullName>
    </recommendedName>
</protein>
<dbReference type="InterPro" id="IPR055804">
    <property type="entry name" value="DUF7380"/>
</dbReference>
<reference evidence="2 3" key="1">
    <citation type="submission" date="2014-02" db="EMBL/GenBank/DDBJ databases">
        <authorList>
            <person name="Genoscope - CEA"/>
        </authorList>
    </citation>
    <scope>NUCLEOTIDE SEQUENCE [LARGE SCALE GENOMIC DNA]</scope>
    <source>
        <strain evidence="2 3">CS03</strain>
    </source>
</reference>
<evidence type="ECO:0000259" key="1">
    <source>
        <dbReference type="Pfam" id="PF24098"/>
    </source>
</evidence>
<gene>
    <name evidence="2" type="ORF">XBW1_3818</name>
</gene>
<dbReference type="Pfam" id="PF24098">
    <property type="entry name" value="DUF7380"/>
    <property type="match status" value="1"/>
</dbReference>
<name>A0A0B6XFK8_XENBV</name>
<dbReference type="AlphaFoldDB" id="A0A0B6XFK8"/>
<dbReference type="KEGG" id="xbv:XBW1_3818"/>
<evidence type="ECO:0000313" key="3">
    <source>
        <dbReference type="Proteomes" id="UP000032930"/>
    </source>
</evidence>
<accession>A0A0B6XFK8</accession>
<proteinExistence type="predicted"/>
<organism evidence="2 3">
    <name type="scientific">Xenorhabdus bovienii</name>
    <name type="common">Xenorhabdus nematophila subsp. bovienii</name>
    <dbReference type="NCBI Taxonomy" id="40576"/>
    <lineage>
        <taxon>Bacteria</taxon>
        <taxon>Pseudomonadati</taxon>
        <taxon>Pseudomonadota</taxon>
        <taxon>Gammaproteobacteria</taxon>
        <taxon>Enterobacterales</taxon>
        <taxon>Morganellaceae</taxon>
        <taxon>Xenorhabdus</taxon>
    </lineage>
</organism>